<dbReference type="Gene3D" id="3.40.50.2000">
    <property type="entry name" value="Glycogen Phosphorylase B"/>
    <property type="match status" value="2"/>
</dbReference>
<dbReference type="Pfam" id="PF13439">
    <property type="entry name" value="Glyco_transf_4"/>
    <property type="match status" value="1"/>
</dbReference>
<protein>
    <submittedName>
        <fullName evidence="4">Glycosyltransferase involved in cell wall biosynthesis</fullName>
    </submittedName>
</protein>
<dbReference type="Proteomes" id="UP000294564">
    <property type="component" value="Unassembled WGS sequence"/>
</dbReference>
<dbReference type="GO" id="GO:0009103">
    <property type="term" value="P:lipopolysaccharide biosynthetic process"/>
    <property type="evidence" value="ECO:0007669"/>
    <property type="project" value="TreeGrafter"/>
</dbReference>
<feature type="domain" description="Glycosyltransferase subfamily 4-like N-terminal" evidence="3">
    <location>
        <begin position="57"/>
        <end position="174"/>
    </location>
</feature>
<dbReference type="AlphaFoldDB" id="A0A4V2SM38"/>
<evidence type="ECO:0000313" key="5">
    <source>
        <dbReference type="Proteomes" id="UP000294564"/>
    </source>
</evidence>
<dbReference type="PANTHER" id="PTHR46401">
    <property type="entry name" value="GLYCOSYLTRANSFERASE WBBK-RELATED"/>
    <property type="match status" value="1"/>
</dbReference>
<dbReference type="OrthoDB" id="9801609at2"/>
<dbReference type="PANTHER" id="PTHR46401:SF2">
    <property type="entry name" value="GLYCOSYLTRANSFERASE WBBK-RELATED"/>
    <property type="match status" value="1"/>
</dbReference>
<evidence type="ECO:0000259" key="3">
    <source>
        <dbReference type="Pfam" id="PF13439"/>
    </source>
</evidence>
<dbReference type="SUPFAM" id="SSF53756">
    <property type="entry name" value="UDP-Glycosyltransferase/glycogen phosphorylase"/>
    <property type="match status" value="1"/>
</dbReference>
<organism evidence="4 5">
    <name type="scientific">Tenacibaculum skagerrakense</name>
    <dbReference type="NCBI Taxonomy" id="186571"/>
    <lineage>
        <taxon>Bacteria</taxon>
        <taxon>Pseudomonadati</taxon>
        <taxon>Bacteroidota</taxon>
        <taxon>Flavobacteriia</taxon>
        <taxon>Flavobacteriales</taxon>
        <taxon>Flavobacteriaceae</taxon>
        <taxon>Tenacibaculum</taxon>
    </lineage>
</organism>
<name>A0A4V2SM38_9FLAO</name>
<dbReference type="Pfam" id="PF00534">
    <property type="entry name" value="Glycos_transf_1"/>
    <property type="match status" value="1"/>
</dbReference>
<keyword evidence="1 4" id="KW-0808">Transferase</keyword>
<accession>A0A4V2SM38</accession>
<dbReference type="CDD" id="cd03809">
    <property type="entry name" value="GT4_MtfB-like"/>
    <property type="match status" value="1"/>
</dbReference>
<dbReference type="GO" id="GO:0016757">
    <property type="term" value="F:glycosyltransferase activity"/>
    <property type="evidence" value="ECO:0007669"/>
    <property type="project" value="InterPro"/>
</dbReference>
<dbReference type="EMBL" id="SLXM01000003">
    <property type="protein sequence ID" value="TCP25756.1"/>
    <property type="molecule type" value="Genomic_DNA"/>
</dbReference>
<gene>
    <name evidence="4" type="ORF">EV195_103115</name>
</gene>
<reference evidence="4 5" key="1">
    <citation type="submission" date="2019-03" db="EMBL/GenBank/DDBJ databases">
        <title>Genomic Encyclopedia of Type Strains, Phase IV (KMG-IV): sequencing the most valuable type-strain genomes for metagenomic binning, comparative biology and taxonomic classification.</title>
        <authorList>
            <person name="Goeker M."/>
        </authorList>
    </citation>
    <scope>NUCLEOTIDE SEQUENCE [LARGE SCALE GENOMIC DNA]</scope>
    <source>
        <strain evidence="4 5">DSM 14836</strain>
    </source>
</reference>
<comment type="caution">
    <text evidence="4">The sequence shown here is derived from an EMBL/GenBank/DDBJ whole genome shotgun (WGS) entry which is preliminary data.</text>
</comment>
<sequence>MRIGFDGKRAFHNATGLGNYSRDLLKILATHFSDDEYYVYNTKPKKIDRLSSFNNIIEKLPVVAFWKKFSSIWRQGPILSQLKKDQIQLYHGLSGEIPRGIKKSGIPSVVTIHDLIFVRYPELYSFFDRKIHFNKFKYASEKADKVIAISEQTKNDIITFLGIEASKIEVIYQGCHAVFKEEVSIQDKSEVKKKFNLPENFILNVGTIEERKNLLSIVKSIKELKTHLVVIGRKTTYYQTVLKYIDDNRLSNRVHFLEGVDLKELATIYQMAYVFVYPSIFEGFGIPIIEALYSKTPVITSKGGVFPEAGGPDTCYVDPSNTEEFSKAIENLLNNKQKRTEMADRGFTFVQKFNDDVIANNIMQLYRSILNERN</sequence>
<dbReference type="RefSeq" id="WP_132794147.1">
    <property type="nucleotide sequence ID" value="NZ_SLXM01000003.1"/>
</dbReference>
<dbReference type="InterPro" id="IPR028098">
    <property type="entry name" value="Glyco_trans_4-like_N"/>
</dbReference>
<dbReference type="InterPro" id="IPR001296">
    <property type="entry name" value="Glyco_trans_1"/>
</dbReference>
<keyword evidence="5" id="KW-1185">Reference proteome</keyword>
<evidence type="ECO:0000313" key="4">
    <source>
        <dbReference type="EMBL" id="TCP25756.1"/>
    </source>
</evidence>
<evidence type="ECO:0000259" key="2">
    <source>
        <dbReference type="Pfam" id="PF00534"/>
    </source>
</evidence>
<evidence type="ECO:0000256" key="1">
    <source>
        <dbReference type="ARBA" id="ARBA00022679"/>
    </source>
</evidence>
<proteinExistence type="predicted"/>
<feature type="domain" description="Glycosyl transferase family 1" evidence="2">
    <location>
        <begin position="187"/>
        <end position="346"/>
    </location>
</feature>